<evidence type="ECO:0000313" key="1">
    <source>
        <dbReference type="EMBL" id="EOD70529.1"/>
    </source>
</evidence>
<accession>R1IJJ2</accession>
<gene>
    <name evidence="1" type="ORF">H480_00490</name>
</gene>
<dbReference type="PATRIC" id="fig|1292037.4.peg.96"/>
<keyword evidence="2" id="KW-1185">Reference proteome</keyword>
<comment type="caution">
    <text evidence="1">The sequence shown here is derived from an EMBL/GenBank/DDBJ whole genome shotgun (WGS) entry which is preliminary data.</text>
</comment>
<dbReference type="Proteomes" id="UP000014139">
    <property type="component" value="Unassembled WGS sequence"/>
</dbReference>
<sequence>MTFEKDHALDRPPRGRGLPLLRQVVAPVAETRRRSELQELFDLVLPGKPAPEDELWMGHGPARPMSIPDLELLCALEADGFDGLVWSELENRLAGYGVGVIGAWVGTGEIYRRATEKGRPVRPPRPPFSRDEQIELAYETVGAGIRLFQEQGLQDDGWRPDRGARLSTYFLGSCVLCFANACRKQLSARRRAEHDVFVAEFDWHEASVPSAERVALARMDVEAALTGKLGKAAKPGVPPDVARVVLNYLVLGYDATTIVELINSETATYTLKAVRGIRTAYRAYIKEQRREGGRHA</sequence>
<protein>
    <submittedName>
        <fullName evidence="1">Uncharacterized protein</fullName>
    </submittedName>
</protein>
<proteinExistence type="predicted"/>
<name>R1IJJ2_9PSEU</name>
<reference evidence="1 2" key="1">
    <citation type="submission" date="2013-02" db="EMBL/GenBank/DDBJ databases">
        <title>Draft genome sequence of Amycolatopsis vancoresmycina strain DSM 44592T.</title>
        <authorList>
            <person name="Kumar S."/>
            <person name="Kaur N."/>
            <person name="Kaur C."/>
            <person name="Raghava G.P.S."/>
            <person name="Mayilraj S."/>
        </authorList>
    </citation>
    <scope>NUCLEOTIDE SEQUENCE [LARGE SCALE GENOMIC DNA]</scope>
    <source>
        <strain evidence="1 2">DSM 44592</strain>
    </source>
</reference>
<dbReference type="AlphaFoldDB" id="R1IJJ2"/>
<organism evidence="1 2">
    <name type="scientific">Amycolatopsis vancoresmycina DSM 44592</name>
    <dbReference type="NCBI Taxonomy" id="1292037"/>
    <lineage>
        <taxon>Bacteria</taxon>
        <taxon>Bacillati</taxon>
        <taxon>Actinomycetota</taxon>
        <taxon>Actinomycetes</taxon>
        <taxon>Pseudonocardiales</taxon>
        <taxon>Pseudonocardiaceae</taxon>
        <taxon>Amycolatopsis</taxon>
    </lineage>
</organism>
<dbReference type="RefSeq" id="WP_003054433.1">
    <property type="nucleotide sequence ID" value="NZ_AOUO01000006.1"/>
</dbReference>
<dbReference type="eggNOG" id="COG1595">
    <property type="taxonomic scope" value="Bacteria"/>
</dbReference>
<evidence type="ECO:0000313" key="2">
    <source>
        <dbReference type="Proteomes" id="UP000014139"/>
    </source>
</evidence>
<dbReference type="EMBL" id="AOUO01000006">
    <property type="protein sequence ID" value="EOD70529.1"/>
    <property type="molecule type" value="Genomic_DNA"/>
</dbReference>